<sequence length="197" mass="22372">MFDDLIKFLPFVFDYYVSGAIFYFLRDRILQIKLKDSAIVTTVVFSAIVKIVVDAVMNTKILAGTPISIVRVYYIVLSILLFLIDFGIVRTNFANKYLAKWHGTTFEDDVWTRILGNDGKTAITVTLSDGSIITGRPMYMNKEYIAIAEYRIRNKDTAFNGVHNDDELCTILIKDIKMVQTAYLNDSAVKKLNKSLG</sequence>
<accession>A0A8S5PTE5</accession>
<protein>
    <submittedName>
        <fullName evidence="2">Uncharacterized protein</fullName>
    </submittedName>
</protein>
<feature type="transmembrane region" description="Helical" evidence="1">
    <location>
        <begin position="6"/>
        <end position="25"/>
    </location>
</feature>
<feature type="transmembrane region" description="Helical" evidence="1">
    <location>
        <begin position="37"/>
        <end position="57"/>
    </location>
</feature>
<keyword evidence="1" id="KW-0472">Membrane</keyword>
<keyword evidence="1" id="KW-1133">Transmembrane helix</keyword>
<evidence type="ECO:0000313" key="2">
    <source>
        <dbReference type="EMBL" id="DAE09524.1"/>
    </source>
</evidence>
<proteinExistence type="predicted"/>
<keyword evidence="1" id="KW-0812">Transmembrane</keyword>
<feature type="transmembrane region" description="Helical" evidence="1">
    <location>
        <begin position="69"/>
        <end position="89"/>
    </location>
</feature>
<name>A0A8S5PTE5_9CAUD</name>
<dbReference type="EMBL" id="BK015488">
    <property type="protein sequence ID" value="DAE09524.1"/>
    <property type="molecule type" value="Genomic_DNA"/>
</dbReference>
<reference evidence="2" key="1">
    <citation type="journal article" date="2021" name="Proc. Natl. Acad. Sci. U.S.A.">
        <title>A Catalog of Tens of Thousands of Viruses from Human Metagenomes Reveals Hidden Associations with Chronic Diseases.</title>
        <authorList>
            <person name="Tisza M.J."/>
            <person name="Buck C.B."/>
        </authorList>
    </citation>
    <scope>NUCLEOTIDE SEQUENCE</scope>
    <source>
        <strain evidence="2">Ct96x5</strain>
    </source>
</reference>
<organism evidence="2">
    <name type="scientific">Siphoviridae sp. ct96x5</name>
    <dbReference type="NCBI Taxonomy" id="2825367"/>
    <lineage>
        <taxon>Viruses</taxon>
        <taxon>Duplodnaviria</taxon>
        <taxon>Heunggongvirae</taxon>
        <taxon>Uroviricota</taxon>
        <taxon>Caudoviricetes</taxon>
    </lineage>
</organism>
<evidence type="ECO:0000256" key="1">
    <source>
        <dbReference type="SAM" id="Phobius"/>
    </source>
</evidence>